<dbReference type="AlphaFoldDB" id="A0A4U5N2M2"/>
<protein>
    <submittedName>
        <fullName evidence="1">Uncharacterized protein</fullName>
    </submittedName>
</protein>
<reference evidence="1 2" key="1">
    <citation type="journal article" date="2015" name="Genome Biol.">
        <title>Comparative genomics of Steinernema reveals deeply conserved gene regulatory networks.</title>
        <authorList>
            <person name="Dillman A.R."/>
            <person name="Macchietto M."/>
            <person name="Porter C.F."/>
            <person name="Rogers A."/>
            <person name="Williams B."/>
            <person name="Antoshechkin I."/>
            <person name="Lee M.M."/>
            <person name="Goodwin Z."/>
            <person name="Lu X."/>
            <person name="Lewis E.E."/>
            <person name="Goodrich-Blair H."/>
            <person name="Stock S.P."/>
            <person name="Adams B.J."/>
            <person name="Sternberg P.W."/>
            <person name="Mortazavi A."/>
        </authorList>
    </citation>
    <scope>NUCLEOTIDE SEQUENCE [LARGE SCALE GENOMIC DNA]</scope>
    <source>
        <strain evidence="1 2">ALL</strain>
    </source>
</reference>
<keyword evidence="2" id="KW-1185">Reference proteome</keyword>
<gene>
    <name evidence="1" type="ORF">L596_017652</name>
</gene>
<dbReference type="OrthoDB" id="5786576at2759"/>
<evidence type="ECO:0000313" key="2">
    <source>
        <dbReference type="Proteomes" id="UP000298663"/>
    </source>
</evidence>
<comment type="caution">
    <text evidence="1">The sequence shown here is derived from an EMBL/GenBank/DDBJ whole genome shotgun (WGS) entry which is preliminary data.</text>
</comment>
<evidence type="ECO:0000313" key="1">
    <source>
        <dbReference type="EMBL" id="TKR76528.1"/>
    </source>
</evidence>
<organism evidence="1 2">
    <name type="scientific">Steinernema carpocapsae</name>
    <name type="common">Entomopathogenic nematode</name>
    <dbReference type="NCBI Taxonomy" id="34508"/>
    <lineage>
        <taxon>Eukaryota</taxon>
        <taxon>Metazoa</taxon>
        <taxon>Ecdysozoa</taxon>
        <taxon>Nematoda</taxon>
        <taxon>Chromadorea</taxon>
        <taxon>Rhabditida</taxon>
        <taxon>Tylenchina</taxon>
        <taxon>Panagrolaimomorpha</taxon>
        <taxon>Strongyloidoidea</taxon>
        <taxon>Steinernematidae</taxon>
        <taxon>Steinernema</taxon>
    </lineage>
</organism>
<accession>A0A4U5N2M2</accession>
<dbReference type="EMBL" id="AZBU02000005">
    <property type="protein sequence ID" value="TKR76528.1"/>
    <property type="molecule type" value="Genomic_DNA"/>
</dbReference>
<proteinExistence type="predicted"/>
<name>A0A4U5N2M2_STECR</name>
<dbReference type="Proteomes" id="UP000298663">
    <property type="component" value="Unassembled WGS sequence"/>
</dbReference>
<sequence length="75" mass="9000">MVVPEERNEKAMKLFPAHEHVCNTTILYNYQPTHKHVQNSFKLEIQQDTDHSFISTFIEYENKERKECYGIQNDL</sequence>
<reference evidence="1 2" key="2">
    <citation type="journal article" date="2019" name="G3 (Bethesda)">
        <title>Hybrid Assembly of the Genome of the Entomopathogenic Nematode Steinernema carpocapsae Identifies the X-Chromosome.</title>
        <authorList>
            <person name="Serra L."/>
            <person name="Macchietto M."/>
            <person name="Macias-Munoz A."/>
            <person name="McGill C.J."/>
            <person name="Rodriguez I.M."/>
            <person name="Rodriguez B."/>
            <person name="Murad R."/>
            <person name="Mortazavi A."/>
        </authorList>
    </citation>
    <scope>NUCLEOTIDE SEQUENCE [LARGE SCALE GENOMIC DNA]</scope>
    <source>
        <strain evidence="1 2">ALL</strain>
    </source>
</reference>